<comment type="caution">
    <text evidence="1">The sequence shown here is derived from an EMBL/GenBank/DDBJ whole genome shotgun (WGS) entry which is preliminary data.</text>
</comment>
<evidence type="ECO:0000313" key="1">
    <source>
        <dbReference type="EMBL" id="CAG8851204.1"/>
    </source>
</evidence>
<feature type="non-terminal residue" evidence="1">
    <location>
        <position position="1"/>
    </location>
</feature>
<protein>
    <submittedName>
        <fullName evidence="1">4938_t:CDS:1</fullName>
    </submittedName>
</protein>
<name>A0ACA9SXU8_9GLOM</name>
<accession>A0ACA9SXU8</accession>
<gene>
    <name evidence="1" type="ORF">RPERSI_LOCUS36458</name>
</gene>
<sequence length="65" mass="7530">LELGKVFVTKKSGGEEICFQLLHNDNFDKNGQLNTISSVPLSNDRKKYLYTKIRQHVDDTYKDIL</sequence>
<reference evidence="1" key="1">
    <citation type="submission" date="2021-06" db="EMBL/GenBank/DDBJ databases">
        <authorList>
            <person name="Kallberg Y."/>
            <person name="Tangrot J."/>
            <person name="Rosling A."/>
        </authorList>
    </citation>
    <scope>NUCLEOTIDE SEQUENCE</scope>
    <source>
        <strain evidence="1">MA461A</strain>
    </source>
</reference>
<dbReference type="EMBL" id="CAJVQC010174874">
    <property type="protein sequence ID" value="CAG8851204.1"/>
    <property type="molecule type" value="Genomic_DNA"/>
</dbReference>
<organism evidence="1 2">
    <name type="scientific">Racocetra persica</name>
    <dbReference type="NCBI Taxonomy" id="160502"/>
    <lineage>
        <taxon>Eukaryota</taxon>
        <taxon>Fungi</taxon>
        <taxon>Fungi incertae sedis</taxon>
        <taxon>Mucoromycota</taxon>
        <taxon>Glomeromycotina</taxon>
        <taxon>Glomeromycetes</taxon>
        <taxon>Diversisporales</taxon>
        <taxon>Gigasporaceae</taxon>
        <taxon>Racocetra</taxon>
    </lineage>
</organism>
<proteinExistence type="predicted"/>
<evidence type="ECO:0000313" key="2">
    <source>
        <dbReference type="Proteomes" id="UP000789920"/>
    </source>
</evidence>
<dbReference type="Proteomes" id="UP000789920">
    <property type="component" value="Unassembled WGS sequence"/>
</dbReference>
<keyword evidence="2" id="KW-1185">Reference proteome</keyword>